<evidence type="ECO:0000313" key="2">
    <source>
        <dbReference type="Proteomes" id="UP000178999"/>
    </source>
</evidence>
<organism evidence="1 2">
    <name type="scientific">Candidatus Woesebacteria bacterium RIFOXYB1_FULL_38_16</name>
    <dbReference type="NCBI Taxonomy" id="1802538"/>
    <lineage>
        <taxon>Bacteria</taxon>
        <taxon>Candidatus Woeseibacteriota</taxon>
    </lineage>
</organism>
<dbReference type="Proteomes" id="UP000178999">
    <property type="component" value="Unassembled WGS sequence"/>
</dbReference>
<comment type="caution">
    <text evidence="1">The sequence shown here is derived from an EMBL/GenBank/DDBJ whole genome shotgun (WGS) entry which is preliminary data.</text>
</comment>
<evidence type="ECO:0008006" key="3">
    <source>
        <dbReference type="Google" id="ProtNLM"/>
    </source>
</evidence>
<dbReference type="STRING" id="1802538.A2382_03490"/>
<accession>A0A1F8CRK5</accession>
<gene>
    <name evidence="1" type="ORF">A2382_03490</name>
</gene>
<name>A0A1F8CRK5_9BACT</name>
<sequence>MNIDLSERSYLYNRDFVAFPKGKRLIRLIAGNGIFIVGRIIQGRDEFIRVGARLEYVNPNQLLPWSELYDYRPGVVLSGSKIPYELILTAKGFFRAVCDRYKDSEAMLQILYSSTSDEWMFRPLRQEVTPATVKSFLGNEKIPDGFLAVGVIHSHGLASAFHSQIDDKSELPLDGVYITLGRVAEPNLDMSVSVVIMGVRFLLSSSDLIEIPDAVSAFPKTWIRYVTKGQIPALFEETGDQKEFMYGQE</sequence>
<dbReference type="AlphaFoldDB" id="A0A1F8CRK5"/>
<proteinExistence type="predicted"/>
<protein>
    <recommendedName>
        <fullName evidence="3">JAB domain-containing protein</fullName>
    </recommendedName>
</protein>
<dbReference type="EMBL" id="MGHY01000025">
    <property type="protein sequence ID" value="OGM78930.1"/>
    <property type="molecule type" value="Genomic_DNA"/>
</dbReference>
<reference evidence="1 2" key="1">
    <citation type="journal article" date="2016" name="Nat. Commun.">
        <title>Thousands of microbial genomes shed light on interconnected biogeochemical processes in an aquifer system.</title>
        <authorList>
            <person name="Anantharaman K."/>
            <person name="Brown C.T."/>
            <person name="Hug L.A."/>
            <person name="Sharon I."/>
            <person name="Castelle C.J."/>
            <person name="Probst A.J."/>
            <person name="Thomas B.C."/>
            <person name="Singh A."/>
            <person name="Wilkins M.J."/>
            <person name="Karaoz U."/>
            <person name="Brodie E.L."/>
            <person name="Williams K.H."/>
            <person name="Hubbard S.S."/>
            <person name="Banfield J.F."/>
        </authorList>
    </citation>
    <scope>NUCLEOTIDE SEQUENCE [LARGE SCALE GENOMIC DNA]</scope>
</reference>
<evidence type="ECO:0000313" key="1">
    <source>
        <dbReference type="EMBL" id="OGM78930.1"/>
    </source>
</evidence>